<dbReference type="EMBL" id="JBJQOH010000007">
    <property type="protein sequence ID" value="KAL3680008.1"/>
    <property type="molecule type" value="Genomic_DNA"/>
</dbReference>
<dbReference type="CDD" id="cd00303">
    <property type="entry name" value="retropepsin_like"/>
    <property type="match status" value="1"/>
</dbReference>
<dbReference type="PROSITE" id="PS50878">
    <property type="entry name" value="RT_POL"/>
    <property type="match status" value="1"/>
</dbReference>
<reference evidence="3 4" key="1">
    <citation type="submission" date="2024-09" db="EMBL/GenBank/DDBJ databases">
        <title>Chromosome-scale assembly of Riccia sorocarpa.</title>
        <authorList>
            <person name="Paukszto L."/>
        </authorList>
    </citation>
    <scope>NUCLEOTIDE SEQUENCE [LARGE SCALE GENOMIC DNA]</scope>
    <source>
        <strain evidence="3">LP-2024</strain>
        <tissue evidence="3">Aerial parts of the thallus</tissue>
    </source>
</reference>
<dbReference type="InterPro" id="IPR021109">
    <property type="entry name" value="Peptidase_aspartic_dom_sf"/>
</dbReference>
<dbReference type="InterPro" id="IPR043502">
    <property type="entry name" value="DNA/RNA_pol_sf"/>
</dbReference>
<dbReference type="InterPro" id="IPR000477">
    <property type="entry name" value="RT_dom"/>
</dbReference>
<dbReference type="InterPro" id="IPR053134">
    <property type="entry name" value="RNA-dir_DNA_polymerase"/>
</dbReference>
<dbReference type="Gene3D" id="2.40.70.10">
    <property type="entry name" value="Acid Proteases"/>
    <property type="match status" value="1"/>
</dbReference>
<feature type="compositionally biased region" description="Pro residues" evidence="1">
    <location>
        <begin position="77"/>
        <end position="92"/>
    </location>
</feature>
<feature type="compositionally biased region" description="Basic and acidic residues" evidence="1">
    <location>
        <begin position="9"/>
        <end position="26"/>
    </location>
</feature>
<keyword evidence="4" id="KW-1185">Reference proteome</keyword>
<proteinExistence type="predicted"/>
<dbReference type="Gene3D" id="3.10.10.10">
    <property type="entry name" value="HIV Type 1 Reverse Transcriptase, subunit A, domain 1"/>
    <property type="match status" value="1"/>
</dbReference>
<feature type="compositionally biased region" description="Low complexity" evidence="1">
    <location>
        <begin position="38"/>
        <end position="76"/>
    </location>
</feature>
<feature type="compositionally biased region" description="Basic and acidic residues" evidence="1">
    <location>
        <begin position="497"/>
        <end position="509"/>
    </location>
</feature>
<feature type="region of interest" description="Disordered" evidence="1">
    <location>
        <begin position="1"/>
        <end position="92"/>
    </location>
</feature>
<name>A0ABD3GLE5_9MARC</name>
<feature type="compositionally biased region" description="Basic and acidic residues" evidence="1">
    <location>
        <begin position="249"/>
        <end position="258"/>
    </location>
</feature>
<protein>
    <recommendedName>
        <fullName evidence="2">Reverse transcriptase domain-containing protein</fullName>
    </recommendedName>
</protein>
<dbReference type="SUPFAM" id="SSF56672">
    <property type="entry name" value="DNA/RNA polymerases"/>
    <property type="match status" value="1"/>
</dbReference>
<dbReference type="PANTHER" id="PTHR24559">
    <property type="entry name" value="TRANSPOSON TY3-I GAG-POL POLYPROTEIN"/>
    <property type="match status" value="1"/>
</dbReference>
<feature type="region of interest" description="Disordered" evidence="1">
    <location>
        <begin position="302"/>
        <end position="345"/>
    </location>
</feature>
<evidence type="ECO:0000313" key="4">
    <source>
        <dbReference type="Proteomes" id="UP001633002"/>
    </source>
</evidence>
<dbReference type="PANTHER" id="PTHR24559:SF444">
    <property type="entry name" value="REVERSE TRANSCRIPTASE DOMAIN-CONTAINING PROTEIN"/>
    <property type="match status" value="1"/>
</dbReference>
<comment type="caution">
    <text evidence="3">The sequence shown here is derived from an EMBL/GenBank/DDBJ whole genome shotgun (WGS) entry which is preliminary data.</text>
</comment>
<evidence type="ECO:0000256" key="1">
    <source>
        <dbReference type="SAM" id="MobiDB-lite"/>
    </source>
</evidence>
<dbReference type="AlphaFoldDB" id="A0ABD3GLE5"/>
<evidence type="ECO:0000259" key="2">
    <source>
        <dbReference type="PROSITE" id="PS50878"/>
    </source>
</evidence>
<feature type="region of interest" description="Disordered" evidence="1">
    <location>
        <begin position="219"/>
        <end position="258"/>
    </location>
</feature>
<feature type="compositionally biased region" description="Polar residues" evidence="1">
    <location>
        <begin position="511"/>
        <end position="520"/>
    </location>
</feature>
<evidence type="ECO:0000313" key="3">
    <source>
        <dbReference type="EMBL" id="KAL3680008.1"/>
    </source>
</evidence>
<feature type="compositionally biased region" description="Basic and acidic residues" evidence="1">
    <location>
        <begin position="219"/>
        <end position="229"/>
    </location>
</feature>
<accession>A0ABD3GLE5</accession>
<gene>
    <name evidence="3" type="ORF">R1sor_022964</name>
</gene>
<feature type="compositionally biased region" description="Basic and acidic residues" evidence="1">
    <location>
        <begin position="321"/>
        <end position="330"/>
    </location>
</feature>
<dbReference type="Pfam" id="PF00078">
    <property type="entry name" value="RVT_1"/>
    <property type="match status" value="1"/>
</dbReference>
<feature type="domain" description="Reverse transcriptase" evidence="2">
    <location>
        <begin position="832"/>
        <end position="970"/>
    </location>
</feature>
<sequence>MAQSFPQAREIRQGCDIRPKEARLHSEGFSVAGGPSSGGALSSGGSPPSGNPNSGYPTSGNPTTARPTTTGATHGRTPPPAQVNPTIPRPLPPVLAVMEPKLRVQYPHFKGKRHEDPDLHLAAFENAMLRDPDIMYQIQNMKQGERESIKEYLTRFRLMLRRLEVTPTDAQKITWLRNAVHQRFINPVEDRGYINADDFEDKLRTCAYSMSFRDGAFNNERDAYRRSDQNSEEEQSDDSTGTKRKKRQARDQKSKQKLVDQWKKALSALGKQRAQSTSPAPIRFCHICNNNSHDTRVCYYNSKNTNRPKKDVNVNVINNEEASKREDNRRSYPRRNGGEGSSQNQTSQYECYYCYDKGHIKKNYPLFKKHNDERRTSKIPHVTGNNAIYVELKRNASVSVMTREMRKRTEEPVVVPDSIPEDELPPLRRWDKEDEITKDTIDFIKEMQTTDEQEEVDVGEEAENPFIFTNIEEPDAEDHPEETSVPKNGFKRNRRRKTDEVTPSSEKRVRFSQTTSTSQVVEKATRKDSEGNNPEGNPEVPISSITPWMDIGPVVQVMVKGMMLSNILIDGGSGANVISAELYSKLKGVPLHPAPFNLKMVDQRRVLPMGMVKRLPIRIKTMYFFIDAVVLPASQTKGSVPMILGRPWLRQNYVKQEWALEKYFVELMWKEERRRISTRPMCIPDKASLQHVEVCLLNWEEGLTDEEKAMLQWASPTLWTIAEIDIVPLVKLKDRTTKVEVPDKKNVRFKDNKATVDKEEGEEFKYPKTFSWKRTVVEIEDPSRAARWLQTAPASETVKEKCIVIPLHLKRPYRMNPNYAETVRKEIEKLREADFIYPVKEYEWLSSVVIVPKKNGKLRVCVDYRKLNEHTVKDPYPIPFIDDILDKVAGKDAYTFMDGYSGYNQVSIADEDQRKTAFITPWGAYAYARMPFGLSNAPATFQRLVIDMFADYIGEFMEAFLDDFTVYGDA</sequence>
<dbReference type="CDD" id="cd01647">
    <property type="entry name" value="RT_LTR"/>
    <property type="match status" value="1"/>
</dbReference>
<feature type="region of interest" description="Disordered" evidence="1">
    <location>
        <begin position="471"/>
        <end position="545"/>
    </location>
</feature>
<organism evidence="3 4">
    <name type="scientific">Riccia sorocarpa</name>
    <dbReference type="NCBI Taxonomy" id="122646"/>
    <lineage>
        <taxon>Eukaryota</taxon>
        <taxon>Viridiplantae</taxon>
        <taxon>Streptophyta</taxon>
        <taxon>Embryophyta</taxon>
        <taxon>Marchantiophyta</taxon>
        <taxon>Marchantiopsida</taxon>
        <taxon>Marchantiidae</taxon>
        <taxon>Marchantiales</taxon>
        <taxon>Ricciaceae</taxon>
        <taxon>Riccia</taxon>
    </lineage>
</organism>
<dbReference type="Proteomes" id="UP001633002">
    <property type="component" value="Unassembled WGS sequence"/>
</dbReference>